<organism evidence="3 4">
    <name type="scientific">Papaver somniferum</name>
    <name type="common">Opium poppy</name>
    <dbReference type="NCBI Taxonomy" id="3469"/>
    <lineage>
        <taxon>Eukaryota</taxon>
        <taxon>Viridiplantae</taxon>
        <taxon>Streptophyta</taxon>
        <taxon>Embryophyta</taxon>
        <taxon>Tracheophyta</taxon>
        <taxon>Spermatophyta</taxon>
        <taxon>Magnoliopsida</taxon>
        <taxon>Ranunculales</taxon>
        <taxon>Papaveraceae</taxon>
        <taxon>Papaveroideae</taxon>
        <taxon>Papaver</taxon>
    </lineage>
</organism>
<proteinExistence type="predicted"/>
<dbReference type="Pfam" id="PF03492">
    <property type="entry name" value="Methyltransf_7"/>
    <property type="match status" value="1"/>
</dbReference>
<dbReference type="Proteomes" id="UP000316621">
    <property type="component" value="Chromosome 2"/>
</dbReference>
<keyword evidence="2" id="KW-0460">Magnesium</keyword>
<dbReference type="InterPro" id="IPR042086">
    <property type="entry name" value="MeTrfase_capping"/>
</dbReference>
<dbReference type="GO" id="GO:0046872">
    <property type="term" value="F:metal ion binding"/>
    <property type="evidence" value="ECO:0007669"/>
    <property type="project" value="UniProtKB-KW"/>
</dbReference>
<evidence type="ECO:0000313" key="4">
    <source>
        <dbReference type="Proteomes" id="UP000316621"/>
    </source>
</evidence>
<accession>A0A4Y7IUC0</accession>
<dbReference type="GO" id="GO:0008168">
    <property type="term" value="F:methyltransferase activity"/>
    <property type="evidence" value="ECO:0007669"/>
    <property type="project" value="InterPro"/>
</dbReference>
<protein>
    <submittedName>
        <fullName evidence="3">Uncharacterized protein</fullName>
    </submittedName>
</protein>
<dbReference type="PANTHER" id="PTHR31009">
    <property type="entry name" value="S-ADENOSYL-L-METHIONINE:CARBOXYL METHYLTRANSFERASE FAMILY PROTEIN"/>
    <property type="match status" value="1"/>
</dbReference>
<reference evidence="3 4" key="1">
    <citation type="journal article" date="2018" name="Science">
        <title>The opium poppy genome and morphinan production.</title>
        <authorList>
            <person name="Guo L."/>
            <person name="Winzer T."/>
            <person name="Yang X."/>
            <person name="Li Y."/>
            <person name="Ning Z."/>
            <person name="He Z."/>
            <person name="Teodor R."/>
            <person name="Lu Y."/>
            <person name="Bowser T.A."/>
            <person name="Graham I.A."/>
            <person name="Ye K."/>
        </authorList>
    </citation>
    <scope>NUCLEOTIDE SEQUENCE [LARGE SCALE GENOMIC DNA]</scope>
    <source>
        <strain evidence="4">cv. HN1</strain>
        <tissue evidence="3">Leaves</tissue>
    </source>
</reference>
<dbReference type="InterPro" id="IPR029063">
    <property type="entry name" value="SAM-dependent_MTases_sf"/>
</dbReference>
<evidence type="ECO:0000313" key="3">
    <source>
        <dbReference type="EMBL" id="RZC51736.1"/>
    </source>
</evidence>
<dbReference type="InterPro" id="IPR005299">
    <property type="entry name" value="MeTrfase_7"/>
</dbReference>
<sequence>MILKSIRISQLYLFLKLKKSLRNKTDLTSQLNPMEVLQYFHMNGGTSETGYASNSSLQKRGIEVTKPIIQEAILEIINSISSGKDIPKSISIAEMGCSSGPTALLVVSYIIDTIYNNYGALSGSPHPEILVFLNDLSSNDFNLIFKSLQGFYDQLKKTYNSLGDADDDQKQHRCFVAGIPGSFYGRLFPSRSLHFVHSSYSLHWLSQSPQGIKKSNKGNGYMAESSPPSVLEAYLKQFERDFYSFLKCRFEEIVKGGRLVLTVCGRADDTSPSREMRCFGWGLLAEALREMVSQGKIEEGKLDSFNMPLYIPSPSEVKSVILNEGSFIINRLETFEVTSGEAFLLKDEDDDDDYKITAGKNFANFTRALSESLVVSHFGEEIIEELYKRCREIVAPRLSRDRSMKNKHISIVISLTRE</sequence>
<dbReference type="SUPFAM" id="SSF53335">
    <property type="entry name" value="S-adenosyl-L-methionine-dependent methyltransferases"/>
    <property type="match status" value="1"/>
</dbReference>
<dbReference type="EMBL" id="CM010716">
    <property type="protein sequence ID" value="RZC51736.1"/>
    <property type="molecule type" value="Genomic_DNA"/>
</dbReference>
<dbReference type="Gene3D" id="1.10.1200.270">
    <property type="entry name" value="Methyltransferase, alpha-helical capping domain"/>
    <property type="match status" value="1"/>
</dbReference>
<dbReference type="OMA" id="FTIARFE"/>
<gene>
    <name evidence="3" type="ORF">C5167_020160</name>
</gene>
<dbReference type="Gramene" id="RZC51736">
    <property type="protein sequence ID" value="RZC51736"/>
    <property type="gene ID" value="C5167_020160"/>
</dbReference>
<dbReference type="AlphaFoldDB" id="A0A4Y7IUC0"/>
<keyword evidence="4" id="KW-1185">Reference proteome</keyword>
<keyword evidence="1" id="KW-0479">Metal-binding</keyword>
<dbReference type="Gene3D" id="3.40.50.150">
    <property type="entry name" value="Vaccinia Virus protein VP39"/>
    <property type="match status" value="1"/>
</dbReference>
<name>A0A4Y7IUC0_PAPSO</name>
<evidence type="ECO:0000256" key="1">
    <source>
        <dbReference type="ARBA" id="ARBA00022723"/>
    </source>
</evidence>
<evidence type="ECO:0000256" key="2">
    <source>
        <dbReference type="ARBA" id="ARBA00022842"/>
    </source>
</evidence>